<dbReference type="InterPro" id="IPR056823">
    <property type="entry name" value="TEN-like_YD-shell"/>
</dbReference>
<comment type="caution">
    <text evidence="4">The sequence shown here is derived from an EMBL/GenBank/DDBJ whole genome shotgun (WGS) entry which is preliminary data.</text>
</comment>
<dbReference type="PATRIC" id="fig|909613.9.peg.1720"/>
<feature type="compositionally biased region" description="Low complexity" evidence="2">
    <location>
        <begin position="1091"/>
        <end position="1103"/>
    </location>
</feature>
<dbReference type="InterPro" id="IPR036844">
    <property type="entry name" value="Hint_dom_sf"/>
</dbReference>
<evidence type="ECO:0000313" key="5">
    <source>
        <dbReference type="Proteomes" id="UP000019277"/>
    </source>
</evidence>
<feature type="compositionally biased region" description="Polar residues" evidence="2">
    <location>
        <begin position="644"/>
        <end position="654"/>
    </location>
</feature>
<evidence type="ECO:0000256" key="1">
    <source>
        <dbReference type="ARBA" id="ARBA00022737"/>
    </source>
</evidence>
<keyword evidence="1" id="KW-0677">Repeat</keyword>
<feature type="compositionally biased region" description="Polar residues" evidence="2">
    <location>
        <begin position="55"/>
        <end position="77"/>
    </location>
</feature>
<dbReference type="Proteomes" id="UP000019277">
    <property type="component" value="Unassembled WGS sequence"/>
</dbReference>
<dbReference type="Gene3D" id="2.170.16.10">
    <property type="entry name" value="Hedgehog/Intein (Hint) domain"/>
    <property type="match status" value="1"/>
</dbReference>
<feature type="region of interest" description="Disordered" evidence="2">
    <location>
        <begin position="1657"/>
        <end position="1686"/>
    </location>
</feature>
<dbReference type="STRING" id="909613.UO65_1708"/>
<evidence type="ECO:0000313" key="4">
    <source>
        <dbReference type="EMBL" id="EWC62998.1"/>
    </source>
</evidence>
<organism evidence="4 5">
    <name type="scientific">Actinokineospora spheciospongiae</name>
    <dbReference type="NCBI Taxonomy" id="909613"/>
    <lineage>
        <taxon>Bacteria</taxon>
        <taxon>Bacillati</taxon>
        <taxon>Actinomycetota</taxon>
        <taxon>Actinomycetes</taxon>
        <taxon>Pseudonocardiales</taxon>
        <taxon>Pseudonocardiaceae</taxon>
        <taxon>Actinokineospora</taxon>
    </lineage>
</organism>
<dbReference type="InterPro" id="IPR030934">
    <property type="entry name" value="Intein_C"/>
</dbReference>
<keyword evidence="5" id="KW-1185">Reference proteome</keyword>
<dbReference type="PROSITE" id="PS50818">
    <property type="entry name" value="INTEIN_C_TER"/>
    <property type="match status" value="1"/>
</dbReference>
<name>W7IRJ5_9PSEU</name>
<feature type="domain" description="Hint" evidence="3">
    <location>
        <begin position="1793"/>
        <end position="1894"/>
    </location>
</feature>
<dbReference type="InterPro" id="IPR031325">
    <property type="entry name" value="RHS_repeat"/>
</dbReference>
<dbReference type="InterPro" id="IPR003587">
    <property type="entry name" value="Hint_dom_N"/>
</dbReference>
<dbReference type="EMBL" id="AYXG01000060">
    <property type="protein sequence ID" value="EWC62998.1"/>
    <property type="molecule type" value="Genomic_DNA"/>
</dbReference>
<dbReference type="PROSITE" id="PS50817">
    <property type="entry name" value="INTEIN_N_TER"/>
    <property type="match status" value="1"/>
</dbReference>
<reference evidence="4 5" key="1">
    <citation type="journal article" date="2014" name="Genome Announc.">
        <title>Draft Genome Sequence of the Antitrypanosomally Active Sponge-Associated Bacterium Actinokineospora sp. Strain EG49.</title>
        <authorList>
            <person name="Harjes J."/>
            <person name="Ryu T."/>
            <person name="Abdelmohsen U.R."/>
            <person name="Moitinho-Silva L."/>
            <person name="Horn H."/>
            <person name="Ravasi T."/>
            <person name="Hentschel U."/>
        </authorList>
    </citation>
    <scope>NUCLEOTIDE SEQUENCE [LARGE SCALE GENOMIC DNA]</scope>
    <source>
        <strain evidence="4 5">EG49</strain>
    </source>
</reference>
<dbReference type="Gene3D" id="2.180.10.10">
    <property type="entry name" value="RHS repeat-associated core"/>
    <property type="match status" value="2"/>
</dbReference>
<feature type="region of interest" description="Disordered" evidence="2">
    <location>
        <begin position="17"/>
        <end position="77"/>
    </location>
</feature>
<dbReference type="GO" id="GO:0016539">
    <property type="term" value="P:intein-mediated protein splicing"/>
    <property type="evidence" value="ECO:0007669"/>
    <property type="project" value="InterPro"/>
</dbReference>
<dbReference type="InterPro" id="IPR022385">
    <property type="entry name" value="Rhs_assc_core"/>
</dbReference>
<dbReference type="Pfam" id="PF07591">
    <property type="entry name" value="PT-HINT"/>
    <property type="match status" value="1"/>
</dbReference>
<protein>
    <recommendedName>
        <fullName evidence="3">Hint domain-containing protein</fullName>
    </recommendedName>
</protein>
<dbReference type="OrthoDB" id="291011at2"/>
<sequence length="2031" mass="219859">MLVTAALIPVVTVPTRAAATGGPSYSPADLPSVPATQQGVGPGTTGDEVGPNALHGNQSGGTSLPGTGNYTTTAPQRSASWNVTAQTGDFSWNYPLRLPPAPGGQQPELALSYNSSAVDGLTSTTNNQASWIGDGWSLWPGYVERSYGSCPDDIDGTDPDEPRDQCWRTDNATLSFSGGGGPLVMDADQRWRTRADDGSRIERLGNPDGGYADDESWKVTTTDGTQYFFGSRPASKSVWTVPVFGDDALEPCHGSTFATSSCTQPYRWNLDKVVDRFGNAMLYEYETEKNFYGINNNSSAAEYVRGGWLKSVDYGLREGDPAVQATARVGFTVADRCVDGSTCAFTSPNNYPDVPLNLKCDGTTCPDRLSPTFWTAKKLTKITAEVRTPGTSTFDPVDSWTLRHELPDAGDNEKPALWLRGITHTGHLAAAADTTLPETVFDGVRLPNRVQSGDGFAALARFRMNAITSESGGTTSIAYHPPDCTPTSLPANPETNTLRCFPVKWSPPGSPLRTDHFHKYVVSQVSQYDRVAGSLATESSYEYHEGAAWHYDESELTKPEDKTWNVFRGYGRVVLRQGSGQDGPRTRIEQRYYRGMHGDKLPTGTKVVNVTDSEGGSAPDENWLSGRLRETVTHDGDTGPAVSKSISEPTWQGPTATRGDLKSYIVREGAVRQLTALTAGGWRTTRKQYTYDDRGLVTTIDDQGDTTTAADDRCSRTTYARNTAAWLLSFAVREEVVAKSCAATPVFPADAVSDTLTHYDNQAEGVAPTRGAATRVEVLSERPAGGPVRALATTVVYDTTGRRLEVADALGNTTKTAFTPAVGGPVTQTTATDAKGFTTTSLLEPGTGQPRKVTDPNNRVTESEFDSLGRLTAVWLANRNRAATPSESPNASFTYLTRNDGPNAVTSSWLGPNGVHTSSTDLYDGLLRKRQSQSPAPGGTGRLLSDYQYDSHGRAYKGSMPYYNDGAVDNNIWLAADGQVPGQVRREYDGAGRQIAEIFSGHNVEKWRTTTAYTGDTVSTTPPEGGTATTAVQDARGRMVEQRQHTASATPTGPYQSTTYTYDASDQITQVKDPQNNTWSYTYDLRGRVVSSTTPDQGTTTSTYDEASRPVTTTDSRGQTLATTYDVLGRRTALHKDSPTGAKLAEWTYDTVTRGKGQPASATRYVGANAYTAKVFSYNARYQPLRTDVVIPAAEGALAGTYTDLATYNVDGSVAAVQYPAVANLAQEMFSTSYTDDGRAKRSWGGSGGTTEYVADTEFTRYGEVQHLQLGQGGKRAWLTYVYEDNTRRLSRTIVDAEVPQPMVADLNYTYDDVGNILSIADTPVGKPADVQCFTYDRLRRMTEAWTPSGTCAAAPSTAGLSGPAPYWNSYAYDEVGNRTAEVEHATAGDTTRTYAYEPTGHGLASVTTVKPGGTTALDQYSYDAAGNAVTRNLASAGQVLEWDAEGNLAKVTEGTKITSFLYDADGNRLIRREPGAVTLYLGSQEVRLDTTTGTKTATRYYSHGGQVVAMRQGGGVTWLASDHQGTNQIAINATTLSVTQRRQKPFGETRGAPVTFPGEKGFVGGTQDSSINLVSLGARHYDPTLGRFISVDPFFDAGDPQEMHGYTYAKNNPTTYSDPSGMRADGCGWWCSIWQVVQQVIQQVIQILEDHINNQSNARDERRRQAAEERQTEDEAIKRSGMTREDYEKKKQLATSNKSWMDVALESAPEILGDLIGYNDVRDCFGDVDILACASLIPWGKILKAAEILDKIRSVWKRADNVMASIDAAREDMRRVNNLKDEIRASKPPGCKNSFTPDTPVLLADGSREPLGDIRVGDEVLATDPVSGRTAAGTVVATIVGTGVKDLIDITVTTGGADSTLTATDDHPFWLPERQDWLPAAALRTGDWLLTPTGDRVRITGLTPRTTSTTVHNLSVEGIHTYYAFAGEAPVLVHNCGGWSSRTERAGDLADKYTPGQSTRDPASQWYHEYLSNDELLASINDAGKGDGIVVSRGGVILGGHHRWDEIRARIMDGRLPSDTQIRIDVYDGE</sequence>
<evidence type="ECO:0000256" key="2">
    <source>
        <dbReference type="SAM" id="MobiDB-lite"/>
    </source>
</evidence>
<dbReference type="CDD" id="cd00081">
    <property type="entry name" value="Hint"/>
    <property type="match status" value="1"/>
</dbReference>
<gene>
    <name evidence="4" type="ORF">UO65_1708</name>
</gene>
<dbReference type="InterPro" id="IPR050708">
    <property type="entry name" value="T6SS_VgrG/RHS"/>
</dbReference>
<feature type="region of interest" description="Disordered" evidence="2">
    <location>
        <begin position="839"/>
        <end position="860"/>
    </location>
</feature>
<dbReference type="Pfam" id="PF25023">
    <property type="entry name" value="TEN_YD-shell"/>
    <property type="match status" value="1"/>
</dbReference>
<dbReference type="Pfam" id="PF05593">
    <property type="entry name" value="RHS_repeat"/>
    <property type="match status" value="1"/>
</dbReference>
<dbReference type="InterPro" id="IPR006530">
    <property type="entry name" value="YD"/>
</dbReference>
<dbReference type="RefSeq" id="WP_052020902.1">
    <property type="nucleotide sequence ID" value="NZ_AYXG01000060.1"/>
</dbReference>
<accession>W7IRJ5</accession>
<feature type="region of interest" description="Disordered" evidence="2">
    <location>
        <begin position="634"/>
        <end position="654"/>
    </location>
</feature>
<dbReference type="PANTHER" id="PTHR32305:SF17">
    <property type="entry name" value="TRNA NUCLEASE WAPA"/>
    <property type="match status" value="1"/>
</dbReference>
<dbReference type="InterPro" id="IPR006141">
    <property type="entry name" value="Intein_N"/>
</dbReference>
<dbReference type="eggNOG" id="COG3209">
    <property type="taxonomic scope" value="Bacteria"/>
</dbReference>
<dbReference type="PANTHER" id="PTHR32305">
    <property type="match status" value="1"/>
</dbReference>
<proteinExistence type="predicted"/>
<dbReference type="SUPFAM" id="SSF51294">
    <property type="entry name" value="Hedgehog/intein (Hint) domain"/>
    <property type="match status" value="1"/>
</dbReference>
<evidence type="ECO:0000259" key="3">
    <source>
        <dbReference type="SMART" id="SM00306"/>
    </source>
</evidence>
<feature type="region of interest" description="Disordered" evidence="2">
    <location>
        <begin position="1090"/>
        <end position="1116"/>
    </location>
</feature>
<dbReference type="SMART" id="SM00306">
    <property type="entry name" value="HintN"/>
    <property type="match status" value="1"/>
</dbReference>
<dbReference type="NCBIfam" id="TIGR01643">
    <property type="entry name" value="YD_repeat_2x"/>
    <property type="match status" value="2"/>
</dbReference>
<dbReference type="NCBIfam" id="TIGR03696">
    <property type="entry name" value="Rhs_assc_core"/>
    <property type="match status" value="1"/>
</dbReference>